<evidence type="ECO:0000313" key="5">
    <source>
        <dbReference type="Proteomes" id="UP000317646"/>
    </source>
</evidence>
<feature type="domain" description="Protein FecR C-terminal" evidence="3">
    <location>
        <begin position="324"/>
        <end position="389"/>
    </location>
</feature>
<evidence type="ECO:0000259" key="2">
    <source>
        <dbReference type="Pfam" id="PF04773"/>
    </source>
</evidence>
<name>A0A502GWU1_9BACT</name>
<feature type="domain" description="FecR protein" evidence="2">
    <location>
        <begin position="170"/>
        <end position="276"/>
    </location>
</feature>
<sequence length="392" mass="41797">MSIKSIGGRGACKRGCCGSAPLRPARLGLPRFARSSLMPHATYTTNDFLADESFQAFVAASDPAAVAFWQSWIAQHPAQAAAFHEAAAVLRLLATSRAAPAPASLKQAEIAKLWHAMEPVGAPAARPLLRSHRAARSRWWAATALAAVVILVVAGLGFWPRPAAAPAWARYATAAGQHRQVVLPDGSRVVLNGSSELRLAATWQPGQAREVWLTGEAYFDVQHTAPAALMAVARAPARVKFTVHAGALDVAVLGTRFDVLSRAGTTKVVLNSGQIELRRTAGPPEPLLMQPGDLVEFDATAPRGALAKRAVQPAFYSAWTSGHLDFNDTPVAEIIALLEDTYGLQITLGNPALRRQKLTGSVPNRDVDVLLDALGKSLDVKVHRVGNRVKLD</sequence>
<evidence type="ECO:0000256" key="1">
    <source>
        <dbReference type="SAM" id="Phobius"/>
    </source>
</evidence>
<dbReference type="Proteomes" id="UP000317646">
    <property type="component" value="Unassembled WGS sequence"/>
</dbReference>
<dbReference type="Pfam" id="PF16344">
    <property type="entry name" value="FecR_C"/>
    <property type="match status" value="1"/>
</dbReference>
<dbReference type="EMBL" id="RCYZ01000005">
    <property type="protein sequence ID" value="TPG65446.1"/>
    <property type="molecule type" value="Genomic_DNA"/>
</dbReference>
<evidence type="ECO:0000259" key="3">
    <source>
        <dbReference type="Pfam" id="PF16344"/>
    </source>
</evidence>
<keyword evidence="5" id="KW-1185">Reference proteome</keyword>
<keyword evidence="1" id="KW-1133">Transmembrane helix</keyword>
<dbReference type="Gene3D" id="2.60.120.1440">
    <property type="match status" value="1"/>
</dbReference>
<dbReference type="AlphaFoldDB" id="A0A502GWU1"/>
<proteinExistence type="predicted"/>
<organism evidence="4 5">
    <name type="scientific">Hymenobacter nivis</name>
    <dbReference type="NCBI Taxonomy" id="1850093"/>
    <lineage>
        <taxon>Bacteria</taxon>
        <taxon>Pseudomonadati</taxon>
        <taxon>Bacteroidota</taxon>
        <taxon>Cytophagia</taxon>
        <taxon>Cytophagales</taxon>
        <taxon>Hymenobacteraceae</taxon>
        <taxon>Hymenobacter</taxon>
    </lineage>
</organism>
<accession>A0A502GWU1</accession>
<dbReference type="Gene3D" id="3.55.50.30">
    <property type="match status" value="1"/>
</dbReference>
<feature type="transmembrane region" description="Helical" evidence="1">
    <location>
        <begin position="139"/>
        <end position="159"/>
    </location>
</feature>
<comment type="caution">
    <text evidence="4">The sequence shown here is derived from an EMBL/GenBank/DDBJ whole genome shotgun (WGS) entry which is preliminary data.</text>
</comment>
<dbReference type="InterPro" id="IPR006860">
    <property type="entry name" value="FecR"/>
</dbReference>
<gene>
    <name evidence="4" type="ORF">EAH73_13320</name>
</gene>
<keyword evidence="1" id="KW-0472">Membrane</keyword>
<evidence type="ECO:0000313" key="4">
    <source>
        <dbReference type="EMBL" id="TPG65446.1"/>
    </source>
</evidence>
<dbReference type="InterPro" id="IPR032508">
    <property type="entry name" value="FecR_C"/>
</dbReference>
<protein>
    <submittedName>
        <fullName evidence="4">DUF4974 domain-containing protein</fullName>
    </submittedName>
</protein>
<reference evidence="4 5" key="1">
    <citation type="journal article" date="2019" name="Environ. Microbiol.">
        <title>Species interactions and distinct microbial communities in high Arctic permafrost affected cryosols are associated with the CH4 and CO2 gas fluxes.</title>
        <authorList>
            <person name="Altshuler I."/>
            <person name="Hamel J."/>
            <person name="Turney S."/>
            <person name="Magnuson E."/>
            <person name="Levesque R."/>
            <person name="Greer C."/>
            <person name="Whyte L.G."/>
        </authorList>
    </citation>
    <scope>NUCLEOTIDE SEQUENCE [LARGE SCALE GENOMIC DNA]</scope>
    <source>
        <strain evidence="4 5">S9.2P</strain>
    </source>
</reference>
<dbReference type="Pfam" id="PF04773">
    <property type="entry name" value="FecR"/>
    <property type="match status" value="1"/>
</dbReference>
<dbReference type="GO" id="GO:0016989">
    <property type="term" value="F:sigma factor antagonist activity"/>
    <property type="evidence" value="ECO:0007669"/>
    <property type="project" value="TreeGrafter"/>
</dbReference>
<dbReference type="PANTHER" id="PTHR30273:SF2">
    <property type="entry name" value="PROTEIN FECR"/>
    <property type="match status" value="1"/>
</dbReference>
<dbReference type="InterPro" id="IPR012373">
    <property type="entry name" value="Ferrdict_sens_TM"/>
</dbReference>
<dbReference type="PANTHER" id="PTHR30273">
    <property type="entry name" value="PERIPLASMIC SIGNAL SENSOR AND SIGMA FACTOR ACTIVATOR FECR-RELATED"/>
    <property type="match status" value="1"/>
</dbReference>
<keyword evidence="1" id="KW-0812">Transmembrane</keyword>